<dbReference type="RefSeq" id="WP_160987273.1">
    <property type="nucleotide sequence ID" value="NZ_WVTD01000023.1"/>
</dbReference>
<name>A0A7X4K9Z4_9SPHN</name>
<accession>A0A7X4K9Z4</accession>
<sequence length="414" mass="46330">MIPLICSIVLDCLDTLDCIEYLDGDRKTCYHALVERSKNAPLDDSASREAESVGADRIRGKGRGGNFLAIDRAAWERLWEVETNNRLNLVTAYIVLLAGTGSDHQLSKWSTKACEQHAGMGKPRAKVAIDELIQHGFVAHTDRSTKLYPQYRLQPIPLDSDPIFLPVALVTGIETEASMLRRVRETGDALLLRMLVDLYGLVQLDATFGVPIGALSQTPPDDYPARKVFEIGIHSVWALRLVGGSKSAKGDWASYHRSKSRNKDGAWGDFWARVAMLEKIGAVWYEAWIFDSEESDAEPLFPVDPGALYHQGEGDDVYQLTRTMLDAAANLSEERSNLLERYGIDMLVTLAQHRRAPGIRGVARMRIEADTPGRRLSYYKRRTQIEIYEAGYTQIALDALRGEYSRPMNTSTPQ</sequence>
<reference evidence="1 2" key="1">
    <citation type="submission" date="2019-12" db="EMBL/GenBank/DDBJ databases">
        <authorList>
            <person name="Feng G."/>
            <person name="Zhu H."/>
        </authorList>
    </citation>
    <scope>NUCLEOTIDE SEQUENCE [LARGE SCALE GENOMIC DNA]</scope>
    <source>
        <strain evidence="1 2">FGD1</strain>
    </source>
</reference>
<organism evidence="1 2">
    <name type="scientific">Novosphingobium silvae</name>
    <dbReference type="NCBI Taxonomy" id="2692619"/>
    <lineage>
        <taxon>Bacteria</taxon>
        <taxon>Pseudomonadati</taxon>
        <taxon>Pseudomonadota</taxon>
        <taxon>Alphaproteobacteria</taxon>
        <taxon>Sphingomonadales</taxon>
        <taxon>Sphingomonadaceae</taxon>
        <taxon>Novosphingobium</taxon>
    </lineage>
</organism>
<proteinExistence type="predicted"/>
<comment type="caution">
    <text evidence="1">The sequence shown here is derived from an EMBL/GenBank/DDBJ whole genome shotgun (WGS) entry which is preliminary data.</text>
</comment>
<dbReference type="Proteomes" id="UP000465810">
    <property type="component" value="Unassembled WGS sequence"/>
</dbReference>
<dbReference type="AlphaFoldDB" id="A0A7X4K9Z4"/>
<protein>
    <submittedName>
        <fullName evidence="1">Uncharacterized protein</fullName>
    </submittedName>
</protein>
<dbReference type="EMBL" id="WVTD01000023">
    <property type="protein sequence ID" value="MYL99908.1"/>
    <property type="molecule type" value="Genomic_DNA"/>
</dbReference>
<gene>
    <name evidence="1" type="ORF">GR702_19295</name>
</gene>
<keyword evidence="2" id="KW-1185">Reference proteome</keyword>
<evidence type="ECO:0000313" key="1">
    <source>
        <dbReference type="EMBL" id="MYL99908.1"/>
    </source>
</evidence>
<evidence type="ECO:0000313" key="2">
    <source>
        <dbReference type="Proteomes" id="UP000465810"/>
    </source>
</evidence>